<dbReference type="Gene3D" id="3.10.450.50">
    <property type="match status" value="1"/>
</dbReference>
<dbReference type="InterPro" id="IPR037401">
    <property type="entry name" value="SnoaL-like"/>
</dbReference>
<evidence type="ECO:0000313" key="2">
    <source>
        <dbReference type="EMBL" id="TDU32702.1"/>
    </source>
</evidence>
<dbReference type="SUPFAM" id="SSF54427">
    <property type="entry name" value="NTF2-like"/>
    <property type="match status" value="1"/>
</dbReference>
<evidence type="ECO:0000313" key="3">
    <source>
        <dbReference type="Proteomes" id="UP000295341"/>
    </source>
</evidence>
<reference evidence="2 3" key="1">
    <citation type="submission" date="2019-03" db="EMBL/GenBank/DDBJ databases">
        <title>Genomic Encyclopedia of Type Strains, Phase IV (KMG-IV): sequencing the most valuable type-strain genomes for metagenomic binning, comparative biology and taxonomic classification.</title>
        <authorList>
            <person name="Goeker M."/>
        </authorList>
    </citation>
    <scope>NUCLEOTIDE SEQUENCE [LARGE SCALE GENOMIC DNA]</scope>
    <source>
        <strain evidence="2 3">DSM 26377</strain>
    </source>
</reference>
<dbReference type="Proteomes" id="UP000295341">
    <property type="component" value="Unassembled WGS sequence"/>
</dbReference>
<name>A0A4R7PFZ4_9GAMM</name>
<keyword evidence="3" id="KW-1185">Reference proteome</keyword>
<organism evidence="2 3">
    <name type="scientific">Panacagrimonas perspica</name>
    <dbReference type="NCBI Taxonomy" id="381431"/>
    <lineage>
        <taxon>Bacteria</taxon>
        <taxon>Pseudomonadati</taxon>
        <taxon>Pseudomonadota</taxon>
        <taxon>Gammaproteobacteria</taxon>
        <taxon>Nevskiales</taxon>
        <taxon>Nevskiaceae</taxon>
        <taxon>Panacagrimonas</taxon>
    </lineage>
</organism>
<protein>
    <submittedName>
        <fullName evidence="2">SnoaL-like protein</fullName>
    </submittedName>
</protein>
<evidence type="ECO:0000259" key="1">
    <source>
        <dbReference type="Pfam" id="PF13577"/>
    </source>
</evidence>
<dbReference type="EMBL" id="SOBT01000008">
    <property type="protein sequence ID" value="TDU32702.1"/>
    <property type="molecule type" value="Genomic_DNA"/>
</dbReference>
<proteinExistence type="predicted"/>
<feature type="domain" description="SnoaL-like" evidence="1">
    <location>
        <begin position="7"/>
        <end position="134"/>
    </location>
</feature>
<dbReference type="AlphaFoldDB" id="A0A4R7PFZ4"/>
<dbReference type="RefSeq" id="WP_162851147.1">
    <property type="nucleotide sequence ID" value="NZ_MWIN01000001.1"/>
</dbReference>
<accession>A0A4R7PFZ4</accession>
<dbReference type="Pfam" id="PF13577">
    <property type="entry name" value="SnoaL_4"/>
    <property type="match status" value="1"/>
</dbReference>
<gene>
    <name evidence="2" type="ORF">DFR24_2102</name>
</gene>
<dbReference type="InterPro" id="IPR032710">
    <property type="entry name" value="NTF2-like_dom_sf"/>
</dbReference>
<sequence length="161" mass="18592">MANIRPEDELAITRTIQLVARAYDHKRHRELLPRAFEENARQHYYLLGQFVEFSMPAGVDVAMSYHERCYATQHLVSPPVIESFDGDVARTTSTVHAVHVQILKDGTRANWILGGYYHDTLVRHPEGWRIRERTAVGTYEEGRFHEDAQAFAQLPDYTRPA</sequence>
<comment type="caution">
    <text evidence="2">The sequence shown here is derived from an EMBL/GenBank/DDBJ whole genome shotgun (WGS) entry which is preliminary data.</text>
</comment>